<dbReference type="Pfam" id="PF00560">
    <property type="entry name" value="LRR_1"/>
    <property type="match status" value="8"/>
</dbReference>
<evidence type="ECO:0000256" key="12">
    <source>
        <dbReference type="ARBA" id="ARBA00023180"/>
    </source>
</evidence>
<feature type="transmembrane region" description="Helical" evidence="13">
    <location>
        <begin position="1665"/>
        <end position="1686"/>
    </location>
</feature>
<keyword evidence="5" id="KW-0433">Leucine-rich repeat</keyword>
<comment type="subcellular location">
    <subcellularLocation>
        <location evidence="1">Cell membrane</location>
        <topology evidence="1">Single-pass type I membrane protein</topology>
    </subcellularLocation>
</comment>
<dbReference type="FunFam" id="3.80.10.10:FF:000041">
    <property type="entry name" value="LRR receptor-like serine/threonine-protein kinase ERECTA"/>
    <property type="match status" value="1"/>
</dbReference>
<dbReference type="PANTHER" id="PTHR48063">
    <property type="entry name" value="LRR RECEPTOR-LIKE KINASE"/>
    <property type="match status" value="1"/>
</dbReference>
<organism evidence="16 17">
    <name type="scientific">Abrus precatorius</name>
    <name type="common">Indian licorice</name>
    <name type="synonym">Glycine abrus</name>
    <dbReference type="NCBI Taxonomy" id="3816"/>
    <lineage>
        <taxon>Eukaryota</taxon>
        <taxon>Viridiplantae</taxon>
        <taxon>Streptophyta</taxon>
        <taxon>Embryophyta</taxon>
        <taxon>Tracheophyta</taxon>
        <taxon>Spermatophyta</taxon>
        <taxon>Magnoliopsida</taxon>
        <taxon>eudicotyledons</taxon>
        <taxon>Gunneridae</taxon>
        <taxon>Pentapetalae</taxon>
        <taxon>rosids</taxon>
        <taxon>fabids</taxon>
        <taxon>Fabales</taxon>
        <taxon>Fabaceae</taxon>
        <taxon>Papilionoideae</taxon>
        <taxon>50 kb inversion clade</taxon>
        <taxon>NPAAA clade</taxon>
        <taxon>indigoferoid/millettioid clade</taxon>
        <taxon>Abreae</taxon>
        <taxon>Abrus</taxon>
    </lineage>
</organism>
<keyword evidence="12" id="KW-0325">Glycoprotein</keyword>
<keyword evidence="8" id="KW-0677">Repeat</keyword>
<keyword evidence="7 14" id="KW-0732">Signal</keyword>
<dbReference type="FunFam" id="3.80.10.10:FF:000722">
    <property type="entry name" value="Leucine-rich repeat receptor-like protein kinase"/>
    <property type="match status" value="2"/>
</dbReference>
<feature type="domain" description="Leucine-rich repeat-containing N-terminal plant-type" evidence="15">
    <location>
        <begin position="851"/>
        <end position="888"/>
    </location>
</feature>
<feature type="chain" id="PRO_5034011382" evidence="14">
    <location>
        <begin position="28"/>
        <end position="1715"/>
    </location>
</feature>
<dbReference type="GO" id="GO:0005886">
    <property type="term" value="C:plasma membrane"/>
    <property type="evidence" value="ECO:0007669"/>
    <property type="project" value="UniProtKB-SubCell"/>
</dbReference>
<dbReference type="InterPro" id="IPR003591">
    <property type="entry name" value="Leu-rich_rpt_typical-subtyp"/>
</dbReference>
<dbReference type="Pfam" id="PF13855">
    <property type="entry name" value="LRR_8"/>
    <property type="match status" value="1"/>
</dbReference>
<dbReference type="SUPFAM" id="SSF52047">
    <property type="entry name" value="RNI-like"/>
    <property type="match status" value="1"/>
</dbReference>
<reference evidence="17" key="2">
    <citation type="submission" date="2025-08" db="UniProtKB">
        <authorList>
            <consortium name="RefSeq"/>
        </authorList>
    </citation>
    <scope>IDENTIFICATION</scope>
    <source>
        <tissue evidence="17">Young leaves</tissue>
    </source>
</reference>
<evidence type="ECO:0000256" key="6">
    <source>
        <dbReference type="ARBA" id="ARBA00022692"/>
    </source>
</evidence>
<dbReference type="OrthoDB" id="1600340at2759"/>
<evidence type="ECO:0000256" key="8">
    <source>
        <dbReference type="ARBA" id="ARBA00022737"/>
    </source>
</evidence>
<evidence type="ECO:0000256" key="9">
    <source>
        <dbReference type="ARBA" id="ARBA00022989"/>
    </source>
</evidence>
<dbReference type="Pfam" id="PF08263">
    <property type="entry name" value="LRRNT_2"/>
    <property type="match status" value="1"/>
</dbReference>
<evidence type="ECO:0000313" key="17">
    <source>
        <dbReference type="RefSeq" id="XP_027364702.1"/>
    </source>
</evidence>
<reference evidence="16" key="1">
    <citation type="journal article" date="2019" name="Toxins">
        <title>Detection of Abrin-Like and Prepropulchellin-Like Toxin Genes and Transcripts Using Whole Genome Sequencing and Full-Length Transcript Sequencing of Abrus precatorius.</title>
        <authorList>
            <person name="Hovde B.T."/>
            <person name="Daligault H.E."/>
            <person name="Hanschen E.R."/>
            <person name="Kunde Y.A."/>
            <person name="Johnson M.B."/>
            <person name="Starkenburg S.R."/>
            <person name="Johnson S.L."/>
        </authorList>
    </citation>
    <scope>NUCLEOTIDE SEQUENCE [LARGE SCALE GENOMIC DNA]</scope>
</reference>
<dbReference type="InterPro" id="IPR013210">
    <property type="entry name" value="LRR_N_plant-typ"/>
</dbReference>
<dbReference type="KEGG" id="aprc:113871797"/>
<keyword evidence="11" id="KW-0675">Receptor</keyword>
<evidence type="ECO:0000256" key="14">
    <source>
        <dbReference type="SAM" id="SignalP"/>
    </source>
</evidence>
<evidence type="ECO:0000313" key="16">
    <source>
        <dbReference type="Proteomes" id="UP000694853"/>
    </source>
</evidence>
<evidence type="ECO:0000256" key="1">
    <source>
        <dbReference type="ARBA" id="ARBA00004251"/>
    </source>
</evidence>
<accession>A0A8B8MA66</accession>
<evidence type="ECO:0000256" key="10">
    <source>
        <dbReference type="ARBA" id="ARBA00023136"/>
    </source>
</evidence>
<dbReference type="Proteomes" id="UP000694853">
    <property type="component" value="Unplaced"/>
</dbReference>
<evidence type="ECO:0000256" key="11">
    <source>
        <dbReference type="ARBA" id="ARBA00023170"/>
    </source>
</evidence>
<comment type="similarity">
    <text evidence="2">Belongs to the RLP family.</text>
</comment>
<dbReference type="InterPro" id="IPR046956">
    <property type="entry name" value="RLP23-like"/>
</dbReference>
<sequence>MDTFPSNVKFVLLCLLCCICMFNFVTCSLKVQCNEKDMNTLLHFKQGVVDPSVVVYGEIDDKSHCLTGELSLSLLELEFLSYLNLSNNDFKTIQYNSKGSKKCDDLSRGTSSHICGNSTNLHYLDFSYNYDIRVDNLHWFSHLSSLQYLNLNGVYLHKEIDWLQSVTMLPSLQKLHLENCQLGNLYPSLQYANFTSLQVLNLANNDFMSNQLPSWLFNLSSDISYIDLSQNQIHSQLPKTLPNFRSIKVLILSENYLKGPIPDWVGQLEQLLVLDLSVNFFSGPIPSNLGNISSLLALILNSNELNGNIPESLGQLSNLEQIEVNHNSLTGIVSERNFVSLSNLKFLYIGSPALIFDFDPEWVPPFQLQRIELYYVSGKLPSWLFTQSSLTFLTIKHSSASFEPLDKFWNFSTQLEYLFLENNTINGDMSNVFLNSTTVWLVSNNLSGGLPQISPNVVILCLYNHSLSGPISPLLCNNMTEKNNLMYLDLGYNHLSGELTDCWNAWNLLVHIDVSYNNLTGKIPRSMGSLSDLFALYLESNKLFGEVPLALKGCQKLSILDVGHNNLSGAIPSWMGQSMKGLKLRSNQFSGNIPTQLCQLHSLMVMDFASNNLSGPIPNCLHNFTAMFSDEASSKFGIIIYIAGAPRFFFFSITMLIKGNELEYFNLMNLIDLSSNNLSGSVPMEMYMLTGLQSLNLSHNQLVGSIPEQIGNLKQLESIDLSNNHFSGEIPRSMSNLHFVGVLNLSFNNFIGEIPLGTQLGSTNLSYIGNLGLCGPPLSKICPQDKKSHDTKSIAEDDDQSHVYSYFYMGMGIGYAFGFLGVLGAIFFNKTCRHAYFRFLHRFVKVQCYEKDMNTLLHFKQGVIDPSGMLSSWVTDEDCCEWKGIKCNNNTGRVMELNLPCHTTHSTVVPFGEMDDKSHCLTGEFSMSLLELEFLTFLNLSNNDFKTIQYNSKGSLKCADFSRGTSSHKCGNSTSLHYLDLSLNYGLLVDNLHWISPLSSLQYLNLGGVYLRKEIDWLQSVTMLPSLSELHLKGCQLENIYPSLQYANFTSLQVLNLANNDFMSNQLPSWLFNLSSDISHIDLSQNDIHSQLPKTLPNLRSMKSLILSENYLKGPIPDWVGQLEQLQELDLTKNYFSGLIPSSLGNLSSLIALRLSKNDLSGSIPESLWKLVNLEDLLLADNSLTGILSERNLLSLSHLKHFSAKSPTLIFDFDPEWVPPFQLQTLSLGYVSQKLPSWLFTQSSLKILSITDSSASFEPLDKFWNFATQLEYFFLVNNTINGEMSNVLLNSKFVWLVTNNLRGGMPQISSEVVVLCLYDNSLSGSISPLLCDNRTDKSNLVHLDMGYNNLSGNLTDCWNGWKSLVHVDLSYNNLTGKIPPSMGSLSNLRFLYLESNNFLGDIPFSLKNCQNLWILDLGHNNLSGVIPSWLGQSVKGLKLRSNQFSGNIPTQLCNLHSLMVMDFSSNRLAGPIPNCLHNITAMLSDYASTREVGFTVYLPSLSVAIACTITMLIKGNELEYVNLMNVIDLSSNNLSGKVPLELYMLIGLQSLNLSHNQLMGRIPEEIGNLKPLESIDLSRNHFYGEIPQSMSNLHFVGVVNLSFNNFMGKIPSGTQLGSTNLSYIANPGLCGPPLTKICPQDEKPHSTKPMEDDDGDDKSQLLSCFYMGLGIGFAVGFLGVLAAIFFNRTCRHAYFKFLHRLNVMFIEIGAPSIEI</sequence>
<keyword evidence="4" id="KW-0597">Phosphoprotein</keyword>
<dbReference type="FunFam" id="3.80.10.10:FF:000383">
    <property type="entry name" value="Leucine-rich repeat receptor protein kinase EMS1"/>
    <property type="match status" value="1"/>
</dbReference>
<feature type="transmembrane region" description="Helical" evidence="13">
    <location>
        <begin position="636"/>
        <end position="657"/>
    </location>
</feature>
<dbReference type="FunFam" id="3.80.10.10:FF:000095">
    <property type="entry name" value="LRR receptor-like serine/threonine-protein kinase GSO1"/>
    <property type="match status" value="2"/>
</dbReference>
<gene>
    <name evidence="17" type="primary">LOC113871797</name>
</gene>
<dbReference type="GeneID" id="113871797"/>
<evidence type="ECO:0000256" key="4">
    <source>
        <dbReference type="ARBA" id="ARBA00022553"/>
    </source>
</evidence>
<evidence type="ECO:0000256" key="7">
    <source>
        <dbReference type="ARBA" id="ARBA00022729"/>
    </source>
</evidence>
<protein>
    <submittedName>
        <fullName evidence="17">Receptor-like protein EIX2</fullName>
    </submittedName>
</protein>
<evidence type="ECO:0000256" key="13">
    <source>
        <dbReference type="SAM" id="Phobius"/>
    </source>
</evidence>
<dbReference type="SMART" id="SM00369">
    <property type="entry name" value="LRR_TYP"/>
    <property type="match status" value="14"/>
</dbReference>
<evidence type="ECO:0000256" key="3">
    <source>
        <dbReference type="ARBA" id="ARBA00022475"/>
    </source>
</evidence>
<keyword evidence="10 13" id="KW-0472">Membrane</keyword>
<name>A0A8B8MA66_ABRPR</name>
<evidence type="ECO:0000256" key="2">
    <source>
        <dbReference type="ARBA" id="ARBA00009592"/>
    </source>
</evidence>
<dbReference type="Pfam" id="PF12799">
    <property type="entry name" value="LRR_4"/>
    <property type="match status" value="1"/>
</dbReference>
<keyword evidence="16" id="KW-1185">Reference proteome</keyword>
<feature type="transmembrane region" description="Helical" evidence="13">
    <location>
        <begin position="806"/>
        <end position="828"/>
    </location>
</feature>
<keyword evidence="6 13" id="KW-0812">Transmembrane</keyword>
<keyword evidence="3" id="KW-1003">Cell membrane</keyword>
<dbReference type="SUPFAM" id="SSF52058">
    <property type="entry name" value="L domain-like"/>
    <property type="match status" value="4"/>
</dbReference>
<dbReference type="InterPro" id="IPR001611">
    <property type="entry name" value="Leu-rich_rpt"/>
</dbReference>
<dbReference type="InterPro" id="IPR032675">
    <property type="entry name" value="LRR_dom_sf"/>
</dbReference>
<proteinExistence type="inferred from homology"/>
<dbReference type="PANTHER" id="PTHR48063:SF52">
    <property type="entry name" value="LRR RECEPTOR-LIKE KINASE FAMILY PROTEIN"/>
    <property type="match status" value="1"/>
</dbReference>
<evidence type="ECO:0000259" key="15">
    <source>
        <dbReference type="Pfam" id="PF08263"/>
    </source>
</evidence>
<evidence type="ECO:0000256" key="5">
    <source>
        <dbReference type="ARBA" id="ARBA00022614"/>
    </source>
</evidence>
<keyword evidence="9 13" id="KW-1133">Transmembrane helix</keyword>
<dbReference type="Gene3D" id="3.80.10.10">
    <property type="entry name" value="Ribonuclease Inhibitor"/>
    <property type="match status" value="4"/>
</dbReference>
<feature type="signal peptide" evidence="14">
    <location>
        <begin position="1"/>
        <end position="27"/>
    </location>
</feature>
<dbReference type="InterPro" id="IPR025875">
    <property type="entry name" value="Leu-rich_rpt_4"/>
</dbReference>
<dbReference type="RefSeq" id="XP_027364702.1">
    <property type="nucleotide sequence ID" value="XM_027508901.1"/>
</dbReference>